<reference evidence="2 3" key="1">
    <citation type="submission" date="2019-01" db="EMBL/GenBank/DDBJ databases">
        <title>Spirosoma flava sp. nov., a propanil-degrading bacterium isolated from herbicide-contaminated soil.</title>
        <authorList>
            <person name="Zhang L."/>
            <person name="Jiang J.-D."/>
        </authorList>
    </citation>
    <scope>NUCLEOTIDE SEQUENCE [LARGE SCALE GENOMIC DNA]</scope>
    <source>
        <strain evidence="2 3">TY50</strain>
    </source>
</reference>
<protein>
    <recommendedName>
        <fullName evidence="1">DUF6794 domain-containing protein</fullName>
    </recommendedName>
</protein>
<comment type="caution">
    <text evidence="2">The sequence shown here is derived from an EMBL/GenBank/DDBJ whole genome shotgun (WGS) entry which is preliminary data.</text>
</comment>
<feature type="domain" description="DUF6794" evidence="1">
    <location>
        <begin position="149"/>
        <end position="231"/>
    </location>
</feature>
<accession>A0A4Q2UK27</accession>
<keyword evidence="3" id="KW-1185">Reference proteome</keyword>
<evidence type="ECO:0000313" key="3">
    <source>
        <dbReference type="Proteomes" id="UP000290407"/>
    </source>
</evidence>
<organism evidence="2 3">
    <name type="scientific">Spirosoma sordidisoli</name>
    <dbReference type="NCBI Taxonomy" id="2502893"/>
    <lineage>
        <taxon>Bacteria</taxon>
        <taxon>Pseudomonadati</taxon>
        <taxon>Bacteroidota</taxon>
        <taxon>Cytophagia</taxon>
        <taxon>Cytophagales</taxon>
        <taxon>Cytophagaceae</taxon>
        <taxon>Spirosoma</taxon>
    </lineage>
</organism>
<dbReference type="EMBL" id="SBLB01000004">
    <property type="protein sequence ID" value="RYC68992.1"/>
    <property type="molecule type" value="Genomic_DNA"/>
</dbReference>
<evidence type="ECO:0000259" key="1">
    <source>
        <dbReference type="Pfam" id="PF20594"/>
    </source>
</evidence>
<dbReference type="Proteomes" id="UP000290407">
    <property type="component" value="Unassembled WGS sequence"/>
</dbReference>
<evidence type="ECO:0000313" key="2">
    <source>
        <dbReference type="EMBL" id="RYC68992.1"/>
    </source>
</evidence>
<dbReference type="InterPro" id="IPR046744">
    <property type="entry name" value="DUF6794"/>
</dbReference>
<name>A0A4Q2UK27_9BACT</name>
<proteinExistence type="predicted"/>
<gene>
    <name evidence="2" type="ORF">EQG79_16455</name>
</gene>
<dbReference type="AlphaFoldDB" id="A0A4Q2UK27"/>
<sequence length="337" mass="39582">MRLLLLIILTFLFLIVQVSFGQRKTPKDFADAITILQTDCPDSLKLIIKKTANDSLIKLCYPWSGDYKTVFEWTSIDNKKSKIKKYLIDKGISSNQHQNAVILIAFKKTLLGEGFDEDKILLPYQIIENKWAKEDKVRLTTDSLRGVYIPKDLEDCFKQIDTFWSDSTETKIKQSTEDEFSGGAHMGFGMWMRNNWQLWGGSRLSKYFNEKGIYHPDDMSGIILDSYHRHLTGKEINLQQQIDYYSAYWKVNKEPSEDIYPKGEKKLEFNTKQVYNLKQGNIPACVHIQSNSKTDKVWIYDYHFGWKQLSEEELRKLKTTTYENREDTIKKIFEKQE</sequence>
<dbReference type="Pfam" id="PF20594">
    <property type="entry name" value="DUF6794"/>
    <property type="match status" value="1"/>
</dbReference>